<name>A0A9P5WWG0_9AGAR</name>
<dbReference type="EMBL" id="MU154294">
    <property type="protein sequence ID" value="KAF9439440.1"/>
    <property type="molecule type" value="Genomic_DNA"/>
</dbReference>
<comment type="caution">
    <text evidence="2">The sequence shown here is derived from an EMBL/GenBank/DDBJ whole genome shotgun (WGS) entry which is preliminary data.</text>
</comment>
<sequence length="156" mass="17377">MQRIPPDILPTVLFLCSLLCTDASYSRGSETGVVLRSNMLALSEIKFQAVCNHLSAVLYVHGHGDSFDSTQFGDINRPFQHIAPSAIIGLSFDIRRRLGGSIYFYHKSFWDFLIDPTRSGTFCVTSPPAADAYYKHCLSVVLKYEESYSLRGSGEV</sequence>
<keyword evidence="1" id="KW-0732">Signal</keyword>
<accession>A0A9P5WWG0</accession>
<gene>
    <name evidence="2" type="ORF">P691DRAFT_769763</name>
</gene>
<evidence type="ECO:0000313" key="3">
    <source>
        <dbReference type="Proteomes" id="UP000807342"/>
    </source>
</evidence>
<dbReference type="AlphaFoldDB" id="A0A9P5WWG0"/>
<proteinExistence type="predicted"/>
<evidence type="ECO:0000256" key="1">
    <source>
        <dbReference type="SAM" id="SignalP"/>
    </source>
</evidence>
<dbReference type="OrthoDB" id="4760524at2759"/>
<dbReference type="Proteomes" id="UP000807342">
    <property type="component" value="Unassembled WGS sequence"/>
</dbReference>
<feature type="chain" id="PRO_5040269779" evidence="1">
    <location>
        <begin position="24"/>
        <end position="156"/>
    </location>
</feature>
<protein>
    <submittedName>
        <fullName evidence="2">Uncharacterized protein</fullName>
    </submittedName>
</protein>
<reference evidence="2" key="1">
    <citation type="submission" date="2020-11" db="EMBL/GenBank/DDBJ databases">
        <authorList>
            <consortium name="DOE Joint Genome Institute"/>
            <person name="Ahrendt S."/>
            <person name="Riley R."/>
            <person name="Andreopoulos W."/>
            <person name="Labutti K."/>
            <person name="Pangilinan J."/>
            <person name="Ruiz-Duenas F.J."/>
            <person name="Barrasa J.M."/>
            <person name="Sanchez-Garcia M."/>
            <person name="Camarero S."/>
            <person name="Miyauchi S."/>
            <person name="Serrano A."/>
            <person name="Linde D."/>
            <person name="Babiker R."/>
            <person name="Drula E."/>
            <person name="Ayuso-Fernandez I."/>
            <person name="Pacheco R."/>
            <person name="Padilla G."/>
            <person name="Ferreira P."/>
            <person name="Barriuso J."/>
            <person name="Kellner H."/>
            <person name="Castanera R."/>
            <person name="Alfaro M."/>
            <person name="Ramirez L."/>
            <person name="Pisabarro A.G."/>
            <person name="Kuo A."/>
            <person name="Tritt A."/>
            <person name="Lipzen A."/>
            <person name="He G."/>
            <person name="Yan M."/>
            <person name="Ng V."/>
            <person name="Cullen D."/>
            <person name="Martin F."/>
            <person name="Rosso M.-N."/>
            <person name="Henrissat B."/>
            <person name="Hibbett D."/>
            <person name="Martinez A.T."/>
            <person name="Grigoriev I.V."/>
        </authorList>
    </citation>
    <scope>NUCLEOTIDE SEQUENCE</scope>
    <source>
        <strain evidence="2">MF-IS2</strain>
    </source>
</reference>
<organism evidence="2 3">
    <name type="scientific">Macrolepiota fuliginosa MF-IS2</name>
    <dbReference type="NCBI Taxonomy" id="1400762"/>
    <lineage>
        <taxon>Eukaryota</taxon>
        <taxon>Fungi</taxon>
        <taxon>Dikarya</taxon>
        <taxon>Basidiomycota</taxon>
        <taxon>Agaricomycotina</taxon>
        <taxon>Agaricomycetes</taxon>
        <taxon>Agaricomycetidae</taxon>
        <taxon>Agaricales</taxon>
        <taxon>Agaricineae</taxon>
        <taxon>Agaricaceae</taxon>
        <taxon>Macrolepiota</taxon>
    </lineage>
</organism>
<evidence type="ECO:0000313" key="2">
    <source>
        <dbReference type="EMBL" id="KAF9439440.1"/>
    </source>
</evidence>
<keyword evidence="3" id="KW-1185">Reference proteome</keyword>
<feature type="signal peptide" evidence="1">
    <location>
        <begin position="1"/>
        <end position="23"/>
    </location>
</feature>